<evidence type="ECO:0000256" key="1">
    <source>
        <dbReference type="ARBA" id="ARBA00022857"/>
    </source>
</evidence>
<evidence type="ECO:0000256" key="2">
    <source>
        <dbReference type="ARBA" id="ARBA00023002"/>
    </source>
</evidence>
<proteinExistence type="inferred from homology"/>
<dbReference type="EMBL" id="QTJX01000002">
    <property type="protein sequence ID" value="RDY59586.1"/>
    <property type="molecule type" value="Genomic_DNA"/>
</dbReference>
<accession>A0A371JQ41</accession>
<protein>
    <recommendedName>
        <fullName evidence="4">Protein tas</fullName>
    </recommendedName>
</protein>
<dbReference type="Proteomes" id="UP000261828">
    <property type="component" value="Unassembled WGS sequence"/>
</dbReference>
<dbReference type="CDD" id="cd19094">
    <property type="entry name" value="AKR_Tas-like"/>
    <property type="match status" value="1"/>
</dbReference>
<dbReference type="GO" id="GO:0016491">
    <property type="term" value="F:oxidoreductase activity"/>
    <property type="evidence" value="ECO:0007669"/>
    <property type="project" value="UniProtKB-KW"/>
</dbReference>
<dbReference type="AlphaFoldDB" id="A0A371JQ41"/>
<dbReference type="Gene3D" id="3.20.20.100">
    <property type="entry name" value="NADP-dependent oxidoreductase domain"/>
    <property type="match status" value="1"/>
</dbReference>
<dbReference type="PANTHER" id="PTHR43364:SF4">
    <property type="entry name" value="NAD(P)-LINKED OXIDOREDUCTASE SUPERFAMILY PROTEIN"/>
    <property type="match status" value="1"/>
</dbReference>
<evidence type="ECO:0000259" key="5">
    <source>
        <dbReference type="Pfam" id="PF00248"/>
    </source>
</evidence>
<evidence type="ECO:0000256" key="3">
    <source>
        <dbReference type="ARBA" id="ARBA00038157"/>
    </source>
</evidence>
<comment type="similarity">
    <text evidence="3">Belongs to the aldo/keto reductase family. Aldo/keto reductase 2 subfamily.</text>
</comment>
<dbReference type="RefSeq" id="WP_116184199.1">
    <property type="nucleotide sequence ID" value="NZ_QTJX01000002.1"/>
</dbReference>
<dbReference type="PANTHER" id="PTHR43364">
    <property type="entry name" value="NADH-SPECIFIC METHYLGLYOXAL REDUCTASE-RELATED"/>
    <property type="match status" value="1"/>
</dbReference>
<evidence type="ECO:0000313" key="7">
    <source>
        <dbReference type="Proteomes" id="UP000261828"/>
    </source>
</evidence>
<reference evidence="6 7" key="1">
    <citation type="submission" date="2018-08" db="EMBL/GenBank/DDBJ databases">
        <title>Muricauda nanhaiensis sp. nov., isolated from seawater of the South China Sea.</title>
        <authorList>
            <person name="Dang Y."/>
        </authorList>
    </citation>
    <scope>NUCLEOTIDE SEQUENCE [LARGE SCALE GENOMIC DNA]</scope>
    <source>
        <strain evidence="6 7">SM1704</strain>
    </source>
</reference>
<dbReference type="SUPFAM" id="SSF51430">
    <property type="entry name" value="NAD(P)-linked oxidoreductase"/>
    <property type="match status" value="1"/>
</dbReference>
<evidence type="ECO:0000256" key="4">
    <source>
        <dbReference type="ARBA" id="ARBA00070119"/>
    </source>
</evidence>
<sequence>MKYTRIPHTDIRISKICLGTMTWGRQNTEEEGHEQMDYALDQGINFFDTAELYPVPAKKELYAVTEEFIGNWFKKTGNRDKVVLATKIAGRADFTKHIRTTGFSKDSLVQAVEGSLKRLQTDYIDLYQLHWPERNTNYFGERGFDAHIIDVWEDNIHQVLETLRDLVAEGKIRHVGLSNESPWGTMRFLEESKVHQDLPRMLTIQNPYSLLNRLFEVGLSEVSMRESIGLLAYSPLGFGVLSGKYLTEIPPRKARMTLFPNYSRYSGDTATEATRKYQQLAQEHGLSLAQMALAFVNTRPFLTSNIIGATTLEQLKENIESIDVDLSDEVLDGIEAIHKEIPNPAP</sequence>
<keyword evidence="2" id="KW-0560">Oxidoreductase</keyword>
<evidence type="ECO:0000313" key="6">
    <source>
        <dbReference type="EMBL" id="RDY59586.1"/>
    </source>
</evidence>
<gene>
    <name evidence="6" type="ORF">DX873_09425</name>
</gene>
<feature type="domain" description="NADP-dependent oxidoreductase" evidence="5">
    <location>
        <begin position="15"/>
        <end position="337"/>
    </location>
</feature>
<organism evidence="6 7">
    <name type="scientific">Flagellimonas nanhaiensis</name>
    <dbReference type="NCBI Taxonomy" id="2292706"/>
    <lineage>
        <taxon>Bacteria</taxon>
        <taxon>Pseudomonadati</taxon>
        <taxon>Bacteroidota</taxon>
        <taxon>Flavobacteriia</taxon>
        <taxon>Flavobacteriales</taxon>
        <taxon>Flavobacteriaceae</taxon>
        <taxon>Flagellimonas</taxon>
    </lineage>
</organism>
<dbReference type="Pfam" id="PF00248">
    <property type="entry name" value="Aldo_ket_red"/>
    <property type="match status" value="1"/>
</dbReference>
<dbReference type="InterPro" id="IPR036812">
    <property type="entry name" value="NAD(P)_OxRdtase_dom_sf"/>
</dbReference>
<keyword evidence="7" id="KW-1185">Reference proteome</keyword>
<keyword evidence="1" id="KW-0521">NADP</keyword>
<dbReference type="FunFam" id="3.20.20.100:FF:000005">
    <property type="entry name" value="NADP(H)-dependent aldo-keto reductase"/>
    <property type="match status" value="1"/>
</dbReference>
<dbReference type="InterPro" id="IPR050523">
    <property type="entry name" value="AKR_Detox_Biosynth"/>
</dbReference>
<dbReference type="OrthoDB" id="9773828at2"/>
<dbReference type="InterPro" id="IPR023210">
    <property type="entry name" value="NADP_OxRdtase_dom"/>
</dbReference>
<name>A0A371JQ41_9FLAO</name>
<comment type="caution">
    <text evidence="6">The sequence shown here is derived from an EMBL/GenBank/DDBJ whole genome shotgun (WGS) entry which is preliminary data.</text>
</comment>